<evidence type="ECO:0000313" key="2">
    <source>
        <dbReference type="Ensembl" id="ENSSANP00000075809.1"/>
    </source>
</evidence>
<name>A0A671QYD3_9TELE</name>
<reference evidence="2" key="2">
    <citation type="submission" date="2025-09" db="UniProtKB">
        <authorList>
            <consortium name="Ensembl"/>
        </authorList>
    </citation>
    <scope>IDENTIFICATION</scope>
</reference>
<dbReference type="Proteomes" id="UP000472260">
    <property type="component" value="Unassembled WGS sequence"/>
</dbReference>
<evidence type="ECO:0000259" key="1">
    <source>
        <dbReference type="PROSITE" id="PS50031"/>
    </source>
</evidence>
<dbReference type="GO" id="GO:0005886">
    <property type="term" value="C:plasma membrane"/>
    <property type="evidence" value="ECO:0007669"/>
    <property type="project" value="TreeGrafter"/>
</dbReference>
<dbReference type="Ensembl" id="ENSSANT00000080585.1">
    <property type="protein sequence ID" value="ENSSANP00000075809.1"/>
    <property type="gene ID" value="ENSSANG00000037800.1"/>
</dbReference>
<feature type="domain" description="EH" evidence="1">
    <location>
        <begin position="13"/>
        <end position="84"/>
    </location>
</feature>
<dbReference type="PANTHER" id="PTHR11216">
    <property type="entry name" value="EH DOMAIN"/>
    <property type="match status" value="1"/>
</dbReference>
<dbReference type="PROSITE" id="PS50031">
    <property type="entry name" value="EH"/>
    <property type="match status" value="1"/>
</dbReference>
<proteinExistence type="predicted"/>
<dbReference type="Gene3D" id="1.10.238.10">
    <property type="entry name" value="EF-hand"/>
    <property type="match status" value="1"/>
</dbReference>
<dbReference type="AlphaFoldDB" id="A0A671QYD3"/>
<dbReference type="Pfam" id="PF12763">
    <property type="entry name" value="EH"/>
    <property type="match status" value="1"/>
</dbReference>
<keyword evidence="3" id="KW-1185">Reference proteome</keyword>
<dbReference type="InterPro" id="IPR000261">
    <property type="entry name" value="EH_dom"/>
</dbReference>
<evidence type="ECO:0000313" key="3">
    <source>
        <dbReference type="Proteomes" id="UP000472260"/>
    </source>
</evidence>
<accession>A0A671QYD3</accession>
<sequence length="148" mass="16073">MRGRTFISLSDTEQRCYSGLYALCQPDSSGKPAAGKVAELFRASQLPAETLHQVTEACGAKRLGYFGCGQFYVALKLMAAAQAGLPVRLESIAGGKSSAFREQRENQRGSGIWPSMFGFTLKRDNAQRPCCAERAPHAELKLAETEPV</sequence>
<dbReference type="InterPro" id="IPR011992">
    <property type="entry name" value="EF-hand-dom_pair"/>
</dbReference>
<dbReference type="SUPFAM" id="SSF47473">
    <property type="entry name" value="EF-hand"/>
    <property type="match status" value="1"/>
</dbReference>
<dbReference type="GO" id="GO:0016197">
    <property type="term" value="P:endosomal transport"/>
    <property type="evidence" value="ECO:0007669"/>
    <property type="project" value="TreeGrafter"/>
</dbReference>
<organism evidence="2 3">
    <name type="scientific">Sinocyclocheilus anshuiensis</name>
    <dbReference type="NCBI Taxonomy" id="1608454"/>
    <lineage>
        <taxon>Eukaryota</taxon>
        <taxon>Metazoa</taxon>
        <taxon>Chordata</taxon>
        <taxon>Craniata</taxon>
        <taxon>Vertebrata</taxon>
        <taxon>Euteleostomi</taxon>
        <taxon>Actinopterygii</taxon>
        <taxon>Neopterygii</taxon>
        <taxon>Teleostei</taxon>
        <taxon>Ostariophysi</taxon>
        <taxon>Cypriniformes</taxon>
        <taxon>Cyprinidae</taxon>
        <taxon>Cyprininae</taxon>
        <taxon>Sinocyclocheilus</taxon>
    </lineage>
</organism>
<dbReference type="GO" id="GO:0005737">
    <property type="term" value="C:cytoplasm"/>
    <property type="evidence" value="ECO:0007669"/>
    <property type="project" value="TreeGrafter"/>
</dbReference>
<dbReference type="GO" id="GO:0006897">
    <property type="term" value="P:endocytosis"/>
    <property type="evidence" value="ECO:0007669"/>
    <property type="project" value="TreeGrafter"/>
</dbReference>
<protein>
    <recommendedName>
        <fullName evidence="1">EH domain-containing protein</fullName>
    </recommendedName>
</protein>
<dbReference type="PANTHER" id="PTHR11216:SF64">
    <property type="entry name" value="RALBP1-ASSOCIATED EPS DOMAIN-CONTAINING PROTEIN 2"/>
    <property type="match status" value="1"/>
</dbReference>
<reference evidence="2" key="1">
    <citation type="submission" date="2025-08" db="UniProtKB">
        <authorList>
            <consortium name="Ensembl"/>
        </authorList>
    </citation>
    <scope>IDENTIFICATION</scope>
</reference>